<evidence type="ECO:0000313" key="11">
    <source>
        <dbReference type="Proteomes" id="UP000253209"/>
    </source>
</evidence>
<dbReference type="Pfam" id="PF00571">
    <property type="entry name" value="CBS"/>
    <property type="match status" value="2"/>
</dbReference>
<evidence type="ECO:0000256" key="7">
    <source>
        <dbReference type="PROSITE-ProRule" id="PRU00703"/>
    </source>
</evidence>
<dbReference type="InterPro" id="IPR000644">
    <property type="entry name" value="CBS_dom"/>
</dbReference>
<dbReference type="PANTHER" id="PTHR42745">
    <property type="match status" value="1"/>
</dbReference>
<dbReference type="Proteomes" id="UP000253209">
    <property type="component" value="Unassembled WGS sequence"/>
</dbReference>
<dbReference type="InterPro" id="IPR001347">
    <property type="entry name" value="SIS_dom"/>
</dbReference>
<feature type="domain" description="SIS" evidence="9">
    <location>
        <begin position="30"/>
        <end position="173"/>
    </location>
</feature>
<comment type="similarity">
    <text evidence="1 4">Belongs to the SIS family. GutQ/KpsF subfamily.</text>
</comment>
<evidence type="ECO:0000256" key="1">
    <source>
        <dbReference type="ARBA" id="ARBA00008165"/>
    </source>
</evidence>
<evidence type="ECO:0000256" key="4">
    <source>
        <dbReference type="PIRNR" id="PIRNR004692"/>
    </source>
</evidence>
<dbReference type="InterPro" id="IPR004800">
    <property type="entry name" value="KdsD/KpsF-type"/>
</dbReference>
<evidence type="ECO:0000256" key="6">
    <source>
        <dbReference type="PIRSR" id="PIRSR004692-3"/>
    </source>
</evidence>
<dbReference type="GO" id="GO:1901135">
    <property type="term" value="P:carbohydrate derivative metabolic process"/>
    <property type="evidence" value="ECO:0007669"/>
    <property type="project" value="InterPro"/>
</dbReference>
<dbReference type="CDD" id="cd04604">
    <property type="entry name" value="CBS_pair_SIS_assoc"/>
    <property type="match status" value="1"/>
</dbReference>
<proteinExistence type="inferred from homology"/>
<evidence type="ECO:0000313" key="10">
    <source>
        <dbReference type="EMBL" id="RCH55900.1"/>
    </source>
</evidence>
<evidence type="ECO:0000259" key="9">
    <source>
        <dbReference type="PROSITE" id="PS51464"/>
    </source>
</evidence>
<evidence type="ECO:0000256" key="2">
    <source>
        <dbReference type="ARBA" id="ARBA00022737"/>
    </source>
</evidence>
<feature type="site" description="Catalytically relevant" evidence="6">
    <location>
        <position position="48"/>
    </location>
</feature>
<keyword evidence="2" id="KW-0677">Repeat</keyword>
<evidence type="ECO:0000256" key="3">
    <source>
        <dbReference type="ARBA" id="ARBA00023122"/>
    </source>
</evidence>
<dbReference type="OrthoDB" id="9762536at2"/>
<dbReference type="CDD" id="cd05014">
    <property type="entry name" value="SIS_Kpsf"/>
    <property type="match status" value="1"/>
</dbReference>
<dbReference type="PIRSF" id="PIRSF004692">
    <property type="entry name" value="KdsD_KpsF"/>
    <property type="match status" value="1"/>
</dbReference>
<dbReference type="Pfam" id="PF01380">
    <property type="entry name" value="SIS"/>
    <property type="match status" value="1"/>
</dbReference>
<feature type="site" description="Catalytically relevant" evidence="6">
    <location>
        <position position="141"/>
    </location>
</feature>
<keyword evidence="10" id="KW-0413">Isomerase</keyword>
<dbReference type="NCBIfam" id="TIGR00393">
    <property type="entry name" value="kpsF"/>
    <property type="match status" value="1"/>
</dbReference>
<dbReference type="FunFam" id="3.40.50.10490:FF:000011">
    <property type="entry name" value="Arabinose 5-phosphate isomerase"/>
    <property type="match status" value="1"/>
</dbReference>
<dbReference type="AlphaFoldDB" id="A0A367GRM3"/>
<accession>A0A367GRM3</accession>
<dbReference type="InterPro" id="IPR050986">
    <property type="entry name" value="GutQ/KpsF_isomerases"/>
</dbReference>
<comment type="caution">
    <text evidence="10">The sequence shown here is derived from an EMBL/GenBank/DDBJ whole genome shotgun (WGS) entry which is preliminary data.</text>
</comment>
<name>A0A367GRM3_9SPHI</name>
<dbReference type="Gene3D" id="3.40.50.10490">
    <property type="entry name" value="Glucose-6-phosphate isomerase like protein, domain 1"/>
    <property type="match status" value="1"/>
</dbReference>
<keyword evidence="11" id="KW-1185">Reference proteome</keyword>
<dbReference type="Gene3D" id="3.10.580.10">
    <property type="entry name" value="CBS-domain"/>
    <property type="match status" value="1"/>
</dbReference>
<dbReference type="InterPro" id="IPR035474">
    <property type="entry name" value="SIS_Kpsf"/>
</dbReference>
<dbReference type="GO" id="GO:0097367">
    <property type="term" value="F:carbohydrate derivative binding"/>
    <property type="evidence" value="ECO:0007669"/>
    <property type="project" value="InterPro"/>
</dbReference>
<feature type="site" description="Catalytically relevant" evidence="6">
    <location>
        <position position="182"/>
    </location>
</feature>
<dbReference type="SUPFAM" id="SSF53697">
    <property type="entry name" value="SIS domain"/>
    <property type="match status" value="1"/>
</dbReference>
<reference evidence="10 11" key="1">
    <citation type="submission" date="2018-05" db="EMBL/GenBank/DDBJ databases">
        <title>Mucilaginibacter hurinus sp. nov., isolated from briquette warehouse soil.</title>
        <authorList>
            <person name="Choi L."/>
        </authorList>
    </citation>
    <scope>NUCLEOTIDE SEQUENCE [LARGE SCALE GENOMIC DNA]</scope>
    <source>
        <strain evidence="10 11">ZR32</strain>
    </source>
</reference>
<protein>
    <submittedName>
        <fullName evidence="10">KpsF/GutQ family sugar-phosphate isomerase</fullName>
    </submittedName>
</protein>
<dbReference type="GO" id="GO:0005975">
    <property type="term" value="P:carbohydrate metabolic process"/>
    <property type="evidence" value="ECO:0007669"/>
    <property type="project" value="InterPro"/>
</dbReference>
<dbReference type="InterPro" id="IPR046348">
    <property type="entry name" value="SIS_dom_sf"/>
</dbReference>
<dbReference type="GO" id="GO:0019146">
    <property type="term" value="F:arabinose-5-phosphate isomerase activity"/>
    <property type="evidence" value="ECO:0007669"/>
    <property type="project" value="UniProtKB-ARBA"/>
</dbReference>
<feature type="domain" description="CBS" evidence="8">
    <location>
        <begin position="199"/>
        <end position="255"/>
    </location>
</feature>
<organism evidence="10 11">
    <name type="scientific">Mucilaginibacter hurinus</name>
    <dbReference type="NCBI Taxonomy" id="2201324"/>
    <lineage>
        <taxon>Bacteria</taxon>
        <taxon>Pseudomonadati</taxon>
        <taxon>Bacteroidota</taxon>
        <taxon>Sphingobacteriia</taxon>
        <taxon>Sphingobacteriales</taxon>
        <taxon>Sphingobacteriaceae</taxon>
        <taxon>Mucilaginibacter</taxon>
    </lineage>
</organism>
<keyword evidence="5" id="KW-0862">Zinc</keyword>
<dbReference type="PROSITE" id="PS51371">
    <property type="entry name" value="CBS"/>
    <property type="match status" value="1"/>
</dbReference>
<sequence length="311" mass="33842">MIEKAKQVFEIEIESLRHVAALLDDAFNAAAKAIISSTGKTIITGVGKSGLIGKKIAATLASTGTPSFFLHPAEAFHGDLGMVGSNDIIILISYSGETDEVLKLIPFLKWNNNKVIGITGNPESTIAKNSHHHLNIRITREACPLELAPTSSTTATLVMGDALAVALMEARNFKQEDFARFHPGGSLGRKLLVKVKDRMRTDNLPYINKDAGFTDLLLRMSEGRLGMVIVGSQNYAEGIITDGDLRRALLRNADTTQLTIESMMTSSPIIINGDELISQAEHLMIERKIASVLVGDAAERRIEGIYQIYNQ</sequence>
<feature type="binding site" evidence="5">
    <location>
        <position position="71"/>
    </location>
    <ligand>
        <name>Zn(2+)</name>
        <dbReference type="ChEBI" id="CHEBI:29105"/>
    </ligand>
</feature>
<dbReference type="InterPro" id="IPR046342">
    <property type="entry name" value="CBS_dom_sf"/>
</dbReference>
<gene>
    <name evidence="10" type="ORF">DJ568_03875</name>
</gene>
<evidence type="ECO:0000256" key="5">
    <source>
        <dbReference type="PIRSR" id="PIRSR004692-2"/>
    </source>
</evidence>
<keyword evidence="5" id="KW-0479">Metal-binding</keyword>
<dbReference type="RefSeq" id="WP_114003936.1">
    <property type="nucleotide sequence ID" value="NZ_QGDC01000002.1"/>
</dbReference>
<dbReference type="PROSITE" id="PS51464">
    <property type="entry name" value="SIS"/>
    <property type="match status" value="1"/>
</dbReference>
<feature type="site" description="Catalytically relevant" evidence="6">
    <location>
        <position position="100"/>
    </location>
</feature>
<dbReference type="EMBL" id="QGDC01000002">
    <property type="protein sequence ID" value="RCH55900.1"/>
    <property type="molecule type" value="Genomic_DNA"/>
</dbReference>
<dbReference type="PANTHER" id="PTHR42745:SF1">
    <property type="entry name" value="ARABINOSE 5-PHOSPHATE ISOMERASE KDSD"/>
    <property type="match status" value="1"/>
</dbReference>
<evidence type="ECO:0000259" key="8">
    <source>
        <dbReference type="PROSITE" id="PS51371"/>
    </source>
</evidence>
<keyword evidence="3 7" id="KW-0129">CBS domain</keyword>
<dbReference type="GO" id="GO:0046872">
    <property type="term" value="F:metal ion binding"/>
    <property type="evidence" value="ECO:0007669"/>
    <property type="project" value="UniProtKB-KW"/>
</dbReference>